<evidence type="ECO:0000313" key="2">
    <source>
        <dbReference type="Proteomes" id="UP000214365"/>
    </source>
</evidence>
<accession>A0A225AY34</accession>
<evidence type="ECO:0000313" key="1">
    <source>
        <dbReference type="EMBL" id="OKL58397.1"/>
    </source>
</evidence>
<gene>
    <name evidence="1" type="ORF">UA08_06378</name>
</gene>
<sequence>MEVAIVPASAVDIPDLLRVHKSAFKSDQFSNFMLAGRDENVHRNLMKQSIETWLSTHTSQLVKAVADDGNVVGWACWLVKGEDQSQPLMKPEHIRDWPNNVGSAPVLHGERVSTDEPGEYTNHASQLQNDKLKTPAQLVSRQMRNDLMKWEDQMKGRRYYVLQALVTSPHCQRQGVASQMIQWGVDRADAEKISC</sequence>
<comment type="caution">
    <text evidence="1">The sequence shown here is derived from an EMBL/GenBank/DDBJ whole genome shotgun (WGS) entry which is preliminary data.</text>
</comment>
<dbReference type="EMBL" id="LFMY01000009">
    <property type="protein sequence ID" value="OKL58397.1"/>
    <property type="molecule type" value="Genomic_DNA"/>
</dbReference>
<dbReference type="InterPro" id="IPR016181">
    <property type="entry name" value="Acyl_CoA_acyltransferase"/>
</dbReference>
<keyword evidence="2" id="KW-1185">Reference proteome</keyword>
<reference evidence="1 2" key="1">
    <citation type="submission" date="2015-06" db="EMBL/GenBank/DDBJ databases">
        <title>Talaromyces atroroseus IBT 11181 draft genome.</title>
        <authorList>
            <person name="Rasmussen K.B."/>
            <person name="Rasmussen S."/>
            <person name="Petersen B."/>
            <person name="Sicheritz-Ponten T."/>
            <person name="Mortensen U.H."/>
            <person name="Thrane U."/>
        </authorList>
    </citation>
    <scope>NUCLEOTIDE SEQUENCE [LARGE SCALE GENOMIC DNA]</scope>
    <source>
        <strain evidence="1 2">IBT 11181</strain>
    </source>
</reference>
<dbReference type="GeneID" id="31006134"/>
<dbReference type="Proteomes" id="UP000214365">
    <property type="component" value="Unassembled WGS sequence"/>
</dbReference>
<dbReference type="InterPro" id="IPR052523">
    <property type="entry name" value="Trichothecene_AcTrans"/>
</dbReference>
<dbReference type="OrthoDB" id="2744543at2759"/>
<dbReference type="AlphaFoldDB" id="A0A225AY34"/>
<protein>
    <submittedName>
        <fullName evidence="1">Uncharacterized protein</fullName>
    </submittedName>
</protein>
<dbReference type="PANTHER" id="PTHR42791:SF14">
    <property type="entry name" value="N-ACETYLTRANSFERASE DOMAIN-CONTAINING PROTEIN"/>
    <property type="match status" value="1"/>
</dbReference>
<dbReference type="Gene3D" id="3.40.630.30">
    <property type="match status" value="1"/>
</dbReference>
<dbReference type="STRING" id="1441469.A0A225AY34"/>
<dbReference type="RefSeq" id="XP_020118518.1">
    <property type="nucleotide sequence ID" value="XM_020268695.1"/>
</dbReference>
<organism evidence="1 2">
    <name type="scientific">Talaromyces atroroseus</name>
    <dbReference type="NCBI Taxonomy" id="1441469"/>
    <lineage>
        <taxon>Eukaryota</taxon>
        <taxon>Fungi</taxon>
        <taxon>Dikarya</taxon>
        <taxon>Ascomycota</taxon>
        <taxon>Pezizomycotina</taxon>
        <taxon>Eurotiomycetes</taxon>
        <taxon>Eurotiomycetidae</taxon>
        <taxon>Eurotiales</taxon>
        <taxon>Trichocomaceae</taxon>
        <taxon>Talaromyces</taxon>
        <taxon>Talaromyces sect. Trachyspermi</taxon>
    </lineage>
</organism>
<dbReference type="CDD" id="cd04301">
    <property type="entry name" value="NAT_SF"/>
    <property type="match status" value="1"/>
</dbReference>
<dbReference type="PANTHER" id="PTHR42791">
    <property type="entry name" value="GNAT FAMILY ACETYLTRANSFERASE"/>
    <property type="match status" value="1"/>
</dbReference>
<proteinExistence type="predicted"/>
<dbReference type="SUPFAM" id="SSF55729">
    <property type="entry name" value="Acyl-CoA N-acyltransferases (Nat)"/>
    <property type="match status" value="1"/>
</dbReference>
<name>A0A225AY34_TALAT</name>